<keyword evidence="1" id="KW-1133">Transmembrane helix</keyword>
<keyword evidence="1" id="KW-0472">Membrane</keyword>
<gene>
    <name evidence="2" type="ORF">G8E03_12995</name>
</gene>
<organism evidence="2 3">
    <name type="scientific">Pontivivens nitratireducens</name>
    <dbReference type="NCBI Taxonomy" id="2758038"/>
    <lineage>
        <taxon>Bacteria</taxon>
        <taxon>Pseudomonadati</taxon>
        <taxon>Pseudomonadota</taxon>
        <taxon>Alphaproteobacteria</taxon>
        <taxon>Rhodobacterales</taxon>
        <taxon>Paracoccaceae</taxon>
        <taxon>Pontivivens</taxon>
    </lineage>
</organism>
<sequence>MARTMYKITVIALVLYTFLAAISVIGSATQLLNYAHIGAGPFQLIGAMGYPVAWFFLSLSMMYFVPLLLKRYVPEVKEA</sequence>
<evidence type="ECO:0000256" key="1">
    <source>
        <dbReference type="SAM" id="Phobius"/>
    </source>
</evidence>
<dbReference type="EMBL" id="CP049811">
    <property type="protein sequence ID" value="QIK41590.1"/>
    <property type="molecule type" value="Genomic_DNA"/>
</dbReference>
<evidence type="ECO:0000313" key="2">
    <source>
        <dbReference type="EMBL" id="QIK41590.1"/>
    </source>
</evidence>
<dbReference type="Proteomes" id="UP000500791">
    <property type="component" value="Chromosome"/>
</dbReference>
<evidence type="ECO:0000313" key="3">
    <source>
        <dbReference type="Proteomes" id="UP000500791"/>
    </source>
</evidence>
<keyword evidence="3" id="KW-1185">Reference proteome</keyword>
<feature type="transmembrane region" description="Helical" evidence="1">
    <location>
        <begin position="51"/>
        <end position="69"/>
    </location>
</feature>
<proteinExistence type="predicted"/>
<reference evidence="2 3" key="1">
    <citation type="submission" date="2020-03" db="EMBL/GenBank/DDBJ databases">
        <title>Complete genome sequence of Monaibacterium sp. ALG8 with diverse plasmids.</title>
        <authorList>
            <person name="Sun C."/>
        </authorList>
    </citation>
    <scope>NUCLEOTIDE SEQUENCE [LARGE SCALE GENOMIC DNA]</scope>
    <source>
        <strain evidence="2 3">ALG8</strain>
    </source>
</reference>
<dbReference type="KEGG" id="mon:G8E03_12995"/>
<dbReference type="AlphaFoldDB" id="A0A6G7VNU5"/>
<name>A0A6G7VNU5_9RHOB</name>
<protein>
    <submittedName>
        <fullName evidence="2">Uncharacterized protein</fullName>
    </submittedName>
</protein>
<accession>A0A6G7VNU5</accession>
<keyword evidence="1" id="KW-0812">Transmembrane</keyword>